<dbReference type="InterPro" id="IPR003323">
    <property type="entry name" value="OTU_dom"/>
</dbReference>
<sequence>MGREASPQQNSPATIVKDIDSNDDQDIARTNALLKPLGYYCKDILGDGNCLFRALADQHQGNQETHAEYRQKICDYIANHRDDFEPFIEFDEAFDHYLDRMRSLGTFGGHLELVAFTRNYRTAINIYHADGTVYCLGREPSDDSVDNTSSPRSESTSEDNPGRASPSSPSTVYLAYHSWEHYSSIRCRAGPHDGLPRIPDGGPLVQNPNSPSPPSERQQQLNAQLEALKIQKNQTAKPIPQKIPARRRKVQAKRRQKENRKLKGKIQYLETQADSENHPQTDASLNQLYI</sequence>
<dbReference type="PANTHER" id="PTHR12419">
    <property type="entry name" value="OTU DOMAIN CONTAINING PROTEIN"/>
    <property type="match status" value="1"/>
</dbReference>
<feature type="compositionally biased region" description="Basic residues" evidence="1">
    <location>
        <begin position="244"/>
        <end position="264"/>
    </location>
</feature>
<name>A0A9W8ASL1_9FUNG</name>
<reference evidence="3" key="1">
    <citation type="submission" date="2022-07" db="EMBL/GenBank/DDBJ databases">
        <title>Phylogenomic reconstructions and comparative analyses of Kickxellomycotina fungi.</title>
        <authorList>
            <person name="Reynolds N.K."/>
            <person name="Stajich J.E."/>
            <person name="Barry K."/>
            <person name="Grigoriev I.V."/>
            <person name="Crous P."/>
            <person name="Smith M.E."/>
        </authorList>
    </citation>
    <scope>NUCLEOTIDE SEQUENCE</scope>
    <source>
        <strain evidence="3">RSA 1196</strain>
    </source>
</reference>
<dbReference type="InterPro" id="IPR050704">
    <property type="entry name" value="Peptidase_C85-like"/>
</dbReference>
<evidence type="ECO:0000259" key="2">
    <source>
        <dbReference type="PROSITE" id="PS50802"/>
    </source>
</evidence>
<feature type="compositionally biased region" description="Polar residues" evidence="1">
    <location>
        <begin position="269"/>
        <end position="290"/>
    </location>
</feature>
<dbReference type="GO" id="GO:0004591">
    <property type="term" value="F:oxoglutarate dehydrogenase (succinyl-transferring) activity"/>
    <property type="evidence" value="ECO:0007669"/>
    <property type="project" value="UniProtKB-EC"/>
</dbReference>
<comment type="caution">
    <text evidence="3">The sequence shown here is derived from an EMBL/GenBank/DDBJ whole genome shotgun (WGS) entry which is preliminary data.</text>
</comment>
<evidence type="ECO:0000313" key="4">
    <source>
        <dbReference type="Proteomes" id="UP001150925"/>
    </source>
</evidence>
<dbReference type="PANTHER" id="PTHR12419:SF7">
    <property type="entry name" value="OTU DOMAIN-CONTAINING PROTEIN 3"/>
    <property type="match status" value="1"/>
</dbReference>
<dbReference type="EMBL" id="JANBPY010001446">
    <property type="protein sequence ID" value="KAJ1960003.1"/>
    <property type="molecule type" value="Genomic_DNA"/>
</dbReference>
<dbReference type="EC" id="1.2.4.2" evidence="3"/>
<dbReference type="Pfam" id="PF02338">
    <property type="entry name" value="OTU"/>
    <property type="match status" value="1"/>
</dbReference>
<dbReference type="InterPro" id="IPR038765">
    <property type="entry name" value="Papain-like_cys_pep_sf"/>
</dbReference>
<protein>
    <submittedName>
        <fullName evidence="3">2-oxoglutarate dehydrogenase E1 component</fullName>
        <ecNumber evidence="3">1.2.4.2</ecNumber>
    </submittedName>
</protein>
<dbReference type="PROSITE" id="PS50802">
    <property type="entry name" value="OTU"/>
    <property type="match status" value="1"/>
</dbReference>
<dbReference type="AlphaFoldDB" id="A0A9W8ASL1"/>
<feature type="region of interest" description="Disordered" evidence="1">
    <location>
        <begin position="241"/>
        <end position="290"/>
    </location>
</feature>
<dbReference type="Gene3D" id="3.90.70.80">
    <property type="match status" value="1"/>
</dbReference>
<accession>A0A9W8ASL1</accession>
<feature type="region of interest" description="Disordered" evidence="1">
    <location>
        <begin position="139"/>
        <end position="170"/>
    </location>
</feature>
<dbReference type="CDD" id="cd22756">
    <property type="entry name" value="OTU_OTUD3-like"/>
    <property type="match status" value="1"/>
</dbReference>
<dbReference type="OrthoDB" id="415023at2759"/>
<dbReference type="SUPFAM" id="SSF54001">
    <property type="entry name" value="Cysteine proteinases"/>
    <property type="match status" value="1"/>
</dbReference>
<evidence type="ECO:0000256" key="1">
    <source>
        <dbReference type="SAM" id="MobiDB-lite"/>
    </source>
</evidence>
<keyword evidence="3" id="KW-0560">Oxidoreductase</keyword>
<dbReference type="Proteomes" id="UP001150925">
    <property type="component" value="Unassembled WGS sequence"/>
</dbReference>
<proteinExistence type="predicted"/>
<gene>
    <name evidence="3" type="primary">KGD1_2</name>
    <name evidence="3" type="ORF">IWQ62_004393</name>
</gene>
<evidence type="ECO:0000313" key="3">
    <source>
        <dbReference type="EMBL" id="KAJ1960003.1"/>
    </source>
</evidence>
<feature type="domain" description="OTU" evidence="2">
    <location>
        <begin position="39"/>
        <end position="188"/>
    </location>
</feature>
<organism evidence="3 4">
    <name type="scientific">Dispira parvispora</name>
    <dbReference type="NCBI Taxonomy" id="1520584"/>
    <lineage>
        <taxon>Eukaryota</taxon>
        <taxon>Fungi</taxon>
        <taxon>Fungi incertae sedis</taxon>
        <taxon>Zoopagomycota</taxon>
        <taxon>Kickxellomycotina</taxon>
        <taxon>Dimargaritomycetes</taxon>
        <taxon>Dimargaritales</taxon>
        <taxon>Dimargaritaceae</taxon>
        <taxon>Dispira</taxon>
    </lineage>
</organism>
<keyword evidence="4" id="KW-1185">Reference proteome</keyword>
<dbReference type="GO" id="GO:0016579">
    <property type="term" value="P:protein deubiquitination"/>
    <property type="evidence" value="ECO:0007669"/>
    <property type="project" value="TreeGrafter"/>
</dbReference>
<dbReference type="GO" id="GO:0004843">
    <property type="term" value="F:cysteine-type deubiquitinase activity"/>
    <property type="evidence" value="ECO:0007669"/>
    <property type="project" value="TreeGrafter"/>
</dbReference>
<feature type="region of interest" description="Disordered" evidence="1">
    <location>
        <begin position="190"/>
        <end position="217"/>
    </location>
</feature>